<dbReference type="Pfam" id="PF13683">
    <property type="entry name" value="rve_3"/>
    <property type="match status" value="1"/>
</dbReference>
<evidence type="ECO:0000313" key="2">
    <source>
        <dbReference type="EMBL" id="QOR47655.1"/>
    </source>
</evidence>
<dbReference type="InterPro" id="IPR001584">
    <property type="entry name" value="Integrase_cat-core"/>
</dbReference>
<sequence>MCWDNAVTESFFSMLKLHLMHERKQFDSKQQARVETMSWIETYHNRQ</sequence>
<dbReference type="EMBL" id="CP063212">
    <property type="protein sequence ID" value="QOR47655.1"/>
    <property type="molecule type" value="Genomic_DNA"/>
</dbReference>
<evidence type="ECO:0000313" key="3">
    <source>
        <dbReference type="Proteomes" id="UP000594961"/>
    </source>
</evidence>
<organism evidence="2 3">
    <name type="scientific">Trueperella pecoris</name>
    <dbReference type="NCBI Taxonomy" id="2733571"/>
    <lineage>
        <taxon>Bacteria</taxon>
        <taxon>Bacillati</taxon>
        <taxon>Actinomycetota</taxon>
        <taxon>Actinomycetes</taxon>
        <taxon>Actinomycetales</taxon>
        <taxon>Actinomycetaceae</taxon>
        <taxon>Trueperella</taxon>
    </lineage>
</organism>
<dbReference type="RefSeq" id="WP_197553025.1">
    <property type="nucleotide sequence ID" value="NZ_CP063212.1"/>
</dbReference>
<dbReference type="AlphaFoldDB" id="A0A7M1R2F3"/>
<reference evidence="2 3" key="1">
    <citation type="submission" date="2020-10" db="EMBL/GenBank/DDBJ databases">
        <title>Trueperella pecoris sp. nov. isolated from bovine and porcine specimens.</title>
        <authorList>
            <person name="Schoenecker L."/>
            <person name="Schnydrig P."/>
            <person name="Brodard I."/>
            <person name="Thomann A."/>
            <person name="Hemphill A."/>
            <person name="Rodriguez-Campos S."/>
            <person name="Perreten V."/>
            <person name="Jores J."/>
            <person name="Kittl S."/>
        </authorList>
    </citation>
    <scope>NUCLEOTIDE SEQUENCE [LARGE SCALE GENOMIC DNA]</scope>
    <source>
        <strain evidence="2 3">19OD0592</strain>
    </source>
</reference>
<feature type="domain" description="Integrase catalytic" evidence="1">
    <location>
        <begin position="2"/>
        <end position="45"/>
    </location>
</feature>
<name>A0A7M1R2F3_9ACTO</name>
<accession>A0A7M1R2F3</accession>
<evidence type="ECO:0000259" key="1">
    <source>
        <dbReference type="Pfam" id="PF13683"/>
    </source>
</evidence>
<dbReference type="GO" id="GO:0015074">
    <property type="term" value="P:DNA integration"/>
    <property type="evidence" value="ECO:0007669"/>
    <property type="project" value="InterPro"/>
</dbReference>
<protein>
    <submittedName>
        <fullName evidence="2">Transposase</fullName>
    </submittedName>
</protein>
<dbReference type="Proteomes" id="UP000594961">
    <property type="component" value="Chromosome"/>
</dbReference>
<gene>
    <name evidence="2" type="ORF">INS90_10500</name>
</gene>
<proteinExistence type="predicted"/>